<dbReference type="GO" id="GO:0046677">
    <property type="term" value="P:response to antibiotic"/>
    <property type="evidence" value="ECO:0007669"/>
    <property type="project" value="UniProtKB-KW"/>
</dbReference>
<evidence type="ECO:0000256" key="7">
    <source>
        <dbReference type="SAM" id="MobiDB-lite"/>
    </source>
</evidence>
<evidence type="ECO:0000256" key="1">
    <source>
        <dbReference type="ARBA" id="ARBA00001526"/>
    </source>
</evidence>
<comment type="catalytic activity">
    <reaction evidence="1">
        <text>a beta-lactam + H2O = a substituted beta-amino acid</text>
        <dbReference type="Rhea" id="RHEA:20401"/>
        <dbReference type="ChEBI" id="CHEBI:15377"/>
        <dbReference type="ChEBI" id="CHEBI:35627"/>
        <dbReference type="ChEBI" id="CHEBI:140347"/>
        <dbReference type="EC" id="3.5.2.6"/>
    </reaction>
</comment>
<dbReference type="GO" id="GO:0008800">
    <property type="term" value="F:beta-lactamase activity"/>
    <property type="evidence" value="ECO:0007669"/>
    <property type="project" value="UniProtKB-EC"/>
</dbReference>
<protein>
    <recommendedName>
        <fullName evidence="3">beta-lactamase</fullName>
        <ecNumber evidence="3">3.5.2.6</ecNumber>
    </recommendedName>
</protein>
<evidence type="ECO:0000256" key="4">
    <source>
        <dbReference type="ARBA" id="ARBA00022729"/>
    </source>
</evidence>
<dbReference type="PANTHER" id="PTHR30627">
    <property type="entry name" value="PEPTIDOGLYCAN D,D-TRANSPEPTIDASE"/>
    <property type="match status" value="1"/>
</dbReference>
<dbReference type="GO" id="GO:0005886">
    <property type="term" value="C:plasma membrane"/>
    <property type="evidence" value="ECO:0007669"/>
    <property type="project" value="TreeGrafter"/>
</dbReference>
<dbReference type="InterPro" id="IPR012338">
    <property type="entry name" value="Beta-lactam/transpept-like"/>
</dbReference>
<dbReference type="PROSITE" id="PS51257">
    <property type="entry name" value="PROKAR_LIPOPROTEIN"/>
    <property type="match status" value="1"/>
</dbReference>
<proteinExistence type="inferred from homology"/>
<evidence type="ECO:0000256" key="5">
    <source>
        <dbReference type="ARBA" id="ARBA00022801"/>
    </source>
</evidence>
<dbReference type="Proteomes" id="UP000886817">
    <property type="component" value="Unassembled WGS sequence"/>
</dbReference>
<dbReference type="AlphaFoldDB" id="A0A9D2B4Q6"/>
<keyword evidence="5" id="KW-0378">Hydrolase</keyword>
<evidence type="ECO:0000256" key="3">
    <source>
        <dbReference type="ARBA" id="ARBA00012865"/>
    </source>
</evidence>
<keyword evidence="6" id="KW-0046">Antibiotic resistance</keyword>
<keyword evidence="4" id="KW-0732">Signal</keyword>
<dbReference type="EMBL" id="DXEX01000251">
    <property type="protein sequence ID" value="HIX60369.1"/>
    <property type="molecule type" value="Genomic_DNA"/>
</dbReference>
<evidence type="ECO:0000259" key="8">
    <source>
        <dbReference type="Pfam" id="PF00905"/>
    </source>
</evidence>
<feature type="region of interest" description="Disordered" evidence="7">
    <location>
        <begin position="29"/>
        <end position="67"/>
    </location>
</feature>
<dbReference type="Pfam" id="PF00905">
    <property type="entry name" value="Transpeptidase"/>
    <property type="match status" value="1"/>
</dbReference>
<evidence type="ECO:0000313" key="9">
    <source>
        <dbReference type="EMBL" id="HIX60369.1"/>
    </source>
</evidence>
<dbReference type="EC" id="3.5.2.6" evidence="3"/>
<evidence type="ECO:0000256" key="2">
    <source>
        <dbReference type="ARBA" id="ARBA00007898"/>
    </source>
</evidence>
<dbReference type="InterPro" id="IPR050515">
    <property type="entry name" value="Beta-lactam/transpept"/>
</dbReference>
<gene>
    <name evidence="9" type="ORF">IAA45_11740</name>
</gene>
<dbReference type="PANTHER" id="PTHR30627:SF6">
    <property type="entry name" value="BETA-LACTAMASE YBXI-RELATED"/>
    <property type="match status" value="1"/>
</dbReference>
<feature type="domain" description="Penicillin-binding protein transpeptidase" evidence="8">
    <location>
        <begin position="95"/>
        <end position="317"/>
    </location>
</feature>
<comment type="similarity">
    <text evidence="2">Belongs to the class-D beta-lactamase family.</text>
</comment>
<evidence type="ECO:0000256" key="6">
    <source>
        <dbReference type="ARBA" id="ARBA00023251"/>
    </source>
</evidence>
<accession>A0A9D2B4Q6</accession>
<comment type="caution">
    <text evidence="9">The sequence shown here is derived from an EMBL/GenBank/DDBJ whole genome shotgun (WGS) entry which is preliminary data.</text>
</comment>
<sequence>MKNYLKGLCGVILCAFMLTGCTGDHGTEEKISIEDQKEEAEAEKTPVPEMESASHSTEADVESSAESVETEPEIIEEDWSDAFNGLNGTAVIYDASDRQYSIYNRDLAMTRSSPCSTFKIISSLIALENGIIEPEDSTRTWSGEVFWNEDWNRDIDFREAFRTSCVWYYRQVIDDIGPEMMQEELDKLQYGNCDISDWEGRLNTNNDNRDLTGFWIESSLKISPKEQVEVMERIFGSDSEYSEETQNELKQVMLVPEQGSGDISIYGKTGMGKADGIVVDAWFTGFAESTAGNIYFCVRLGRTDGMDVSSTLAKEIAVKLVSDYCVS</sequence>
<reference evidence="9" key="1">
    <citation type="journal article" date="2021" name="PeerJ">
        <title>Extensive microbial diversity within the chicken gut microbiome revealed by metagenomics and culture.</title>
        <authorList>
            <person name="Gilroy R."/>
            <person name="Ravi A."/>
            <person name="Getino M."/>
            <person name="Pursley I."/>
            <person name="Horton D.L."/>
            <person name="Alikhan N.F."/>
            <person name="Baker D."/>
            <person name="Gharbi K."/>
            <person name="Hall N."/>
            <person name="Watson M."/>
            <person name="Adriaenssens E.M."/>
            <person name="Foster-Nyarko E."/>
            <person name="Jarju S."/>
            <person name="Secka A."/>
            <person name="Antonio M."/>
            <person name="Oren A."/>
            <person name="Chaudhuri R.R."/>
            <person name="La Ragione R."/>
            <person name="Hildebrand F."/>
            <person name="Pallen M.J."/>
        </authorList>
    </citation>
    <scope>NUCLEOTIDE SEQUENCE</scope>
    <source>
        <strain evidence="9">ChiSjej1B19-8411</strain>
    </source>
</reference>
<dbReference type="Gene3D" id="3.40.710.10">
    <property type="entry name" value="DD-peptidase/beta-lactamase superfamily"/>
    <property type="match status" value="1"/>
</dbReference>
<reference evidence="9" key="2">
    <citation type="submission" date="2021-04" db="EMBL/GenBank/DDBJ databases">
        <authorList>
            <person name="Gilroy R."/>
        </authorList>
    </citation>
    <scope>NUCLEOTIDE SEQUENCE</scope>
    <source>
        <strain evidence="9">ChiSjej1B19-8411</strain>
    </source>
</reference>
<name>A0A9D2B4Q6_9FIRM</name>
<dbReference type="GO" id="GO:0008658">
    <property type="term" value="F:penicillin binding"/>
    <property type="evidence" value="ECO:0007669"/>
    <property type="project" value="InterPro"/>
</dbReference>
<dbReference type="GO" id="GO:0071555">
    <property type="term" value="P:cell wall organization"/>
    <property type="evidence" value="ECO:0007669"/>
    <property type="project" value="TreeGrafter"/>
</dbReference>
<organism evidence="9 10">
    <name type="scientific">Candidatus Blautia gallistercoris</name>
    <dbReference type="NCBI Taxonomy" id="2838490"/>
    <lineage>
        <taxon>Bacteria</taxon>
        <taxon>Bacillati</taxon>
        <taxon>Bacillota</taxon>
        <taxon>Clostridia</taxon>
        <taxon>Lachnospirales</taxon>
        <taxon>Lachnospiraceae</taxon>
        <taxon>Blautia</taxon>
    </lineage>
</organism>
<dbReference type="SUPFAM" id="SSF56601">
    <property type="entry name" value="beta-lactamase/transpeptidase-like"/>
    <property type="match status" value="1"/>
</dbReference>
<evidence type="ECO:0000313" key="10">
    <source>
        <dbReference type="Proteomes" id="UP000886817"/>
    </source>
</evidence>
<dbReference type="InterPro" id="IPR001460">
    <property type="entry name" value="PCN-bd_Tpept"/>
</dbReference>